<feature type="non-terminal residue" evidence="1">
    <location>
        <position position="1"/>
    </location>
</feature>
<sequence length="55" mass="6406">LFPLQMFVVSAFSIKNVCTVCFLRLQKCIFSLQLFVLSAFFNYKVHSLCFCSLLF</sequence>
<organism evidence="1 2">
    <name type="scientific">Laccaria amethystina LaAM-08-1</name>
    <dbReference type="NCBI Taxonomy" id="1095629"/>
    <lineage>
        <taxon>Eukaryota</taxon>
        <taxon>Fungi</taxon>
        <taxon>Dikarya</taxon>
        <taxon>Basidiomycota</taxon>
        <taxon>Agaricomycotina</taxon>
        <taxon>Agaricomycetes</taxon>
        <taxon>Agaricomycetidae</taxon>
        <taxon>Agaricales</taxon>
        <taxon>Agaricineae</taxon>
        <taxon>Hydnangiaceae</taxon>
        <taxon>Laccaria</taxon>
    </lineage>
</organism>
<proteinExistence type="predicted"/>
<name>A0A0C9WQR9_9AGAR</name>
<evidence type="ECO:0000313" key="2">
    <source>
        <dbReference type="Proteomes" id="UP000054477"/>
    </source>
</evidence>
<dbReference type="Proteomes" id="UP000054477">
    <property type="component" value="Unassembled WGS sequence"/>
</dbReference>
<dbReference type="AlphaFoldDB" id="A0A0C9WQR9"/>
<evidence type="ECO:0000313" key="1">
    <source>
        <dbReference type="EMBL" id="KIJ90103.1"/>
    </source>
</evidence>
<gene>
    <name evidence="1" type="ORF">K443DRAFT_117093</name>
</gene>
<dbReference type="EMBL" id="KN839286">
    <property type="protein sequence ID" value="KIJ90103.1"/>
    <property type="molecule type" value="Genomic_DNA"/>
</dbReference>
<protein>
    <submittedName>
        <fullName evidence="1">Uncharacterized protein</fullName>
    </submittedName>
</protein>
<accession>A0A0C9WQR9</accession>
<dbReference type="HOGENOM" id="CLU_3037955_0_0_1"/>
<keyword evidence="2" id="KW-1185">Reference proteome</keyword>
<reference evidence="1 2" key="1">
    <citation type="submission" date="2014-04" db="EMBL/GenBank/DDBJ databases">
        <authorList>
            <consortium name="DOE Joint Genome Institute"/>
            <person name="Kuo A."/>
            <person name="Kohler A."/>
            <person name="Nagy L.G."/>
            <person name="Floudas D."/>
            <person name="Copeland A."/>
            <person name="Barry K.W."/>
            <person name="Cichocki N."/>
            <person name="Veneault-Fourrey C."/>
            <person name="LaButti K."/>
            <person name="Lindquist E.A."/>
            <person name="Lipzen A."/>
            <person name="Lundell T."/>
            <person name="Morin E."/>
            <person name="Murat C."/>
            <person name="Sun H."/>
            <person name="Tunlid A."/>
            <person name="Henrissat B."/>
            <person name="Grigoriev I.V."/>
            <person name="Hibbett D.S."/>
            <person name="Martin F."/>
            <person name="Nordberg H.P."/>
            <person name="Cantor M.N."/>
            <person name="Hua S.X."/>
        </authorList>
    </citation>
    <scope>NUCLEOTIDE SEQUENCE [LARGE SCALE GENOMIC DNA]</scope>
    <source>
        <strain evidence="1 2">LaAM-08-1</strain>
    </source>
</reference>
<reference evidence="2" key="2">
    <citation type="submission" date="2015-01" db="EMBL/GenBank/DDBJ databases">
        <title>Evolutionary Origins and Diversification of the Mycorrhizal Mutualists.</title>
        <authorList>
            <consortium name="DOE Joint Genome Institute"/>
            <consortium name="Mycorrhizal Genomics Consortium"/>
            <person name="Kohler A."/>
            <person name="Kuo A."/>
            <person name="Nagy L.G."/>
            <person name="Floudas D."/>
            <person name="Copeland A."/>
            <person name="Barry K.W."/>
            <person name="Cichocki N."/>
            <person name="Veneault-Fourrey C."/>
            <person name="LaButti K."/>
            <person name="Lindquist E.A."/>
            <person name="Lipzen A."/>
            <person name="Lundell T."/>
            <person name="Morin E."/>
            <person name="Murat C."/>
            <person name="Riley R."/>
            <person name="Ohm R."/>
            <person name="Sun H."/>
            <person name="Tunlid A."/>
            <person name="Henrissat B."/>
            <person name="Grigoriev I.V."/>
            <person name="Hibbett D.S."/>
            <person name="Martin F."/>
        </authorList>
    </citation>
    <scope>NUCLEOTIDE SEQUENCE [LARGE SCALE GENOMIC DNA]</scope>
    <source>
        <strain evidence="2">LaAM-08-1</strain>
    </source>
</reference>